<evidence type="ECO:0000259" key="25">
    <source>
        <dbReference type="PROSITE" id="PS50011"/>
    </source>
</evidence>
<evidence type="ECO:0000256" key="4">
    <source>
        <dbReference type="ARBA" id="ARBA00012513"/>
    </source>
</evidence>
<dbReference type="FunFam" id="3.80.10.10:FF:000095">
    <property type="entry name" value="LRR receptor-like serine/threonine-protein kinase GSO1"/>
    <property type="match status" value="1"/>
</dbReference>
<dbReference type="Gene3D" id="3.30.200.20">
    <property type="entry name" value="Phosphorylase Kinase, domain 1"/>
    <property type="match status" value="1"/>
</dbReference>
<comment type="caution">
    <text evidence="26">The sequence shown here is derived from an EMBL/GenBank/DDBJ whole genome shotgun (WGS) entry which is preliminary data.</text>
</comment>
<evidence type="ECO:0000256" key="17">
    <source>
        <dbReference type="ARBA" id="ARBA00023136"/>
    </source>
</evidence>
<feature type="transmembrane region" description="Helical" evidence="23">
    <location>
        <begin position="651"/>
        <end position="675"/>
    </location>
</feature>
<dbReference type="InterPro" id="IPR001245">
    <property type="entry name" value="Ser-Thr/Tyr_kinase_cat_dom"/>
</dbReference>
<dbReference type="EMBL" id="SDAM02000019">
    <property type="protein sequence ID" value="KAH6836952.1"/>
    <property type="molecule type" value="Genomic_DNA"/>
</dbReference>
<dbReference type="Pfam" id="PF07714">
    <property type="entry name" value="PK_Tyr_Ser-Thr"/>
    <property type="match status" value="1"/>
</dbReference>
<evidence type="ECO:0000256" key="19">
    <source>
        <dbReference type="ARBA" id="ARBA00023180"/>
    </source>
</evidence>
<dbReference type="InterPro" id="IPR003591">
    <property type="entry name" value="Leu-rich_rpt_typical-subtyp"/>
</dbReference>
<dbReference type="FunFam" id="3.80.10.10:FF:000288">
    <property type="entry name" value="LRR receptor-like serine/threonine-protein kinase EFR"/>
    <property type="match status" value="1"/>
</dbReference>
<dbReference type="InterPro" id="IPR017441">
    <property type="entry name" value="Protein_kinase_ATP_BS"/>
</dbReference>
<dbReference type="Gene3D" id="3.80.10.10">
    <property type="entry name" value="Ribonuclease Inhibitor"/>
    <property type="match status" value="3"/>
</dbReference>
<dbReference type="SMART" id="SM00220">
    <property type="entry name" value="S_TKc"/>
    <property type="match status" value="1"/>
</dbReference>
<keyword evidence="19" id="KW-0325">Glycoprotein</keyword>
<keyword evidence="13 22" id="KW-0547">Nucleotide-binding</keyword>
<dbReference type="PROSITE" id="PS51450">
    <property type="entry name" value="LRR"/>
    <property type="match status" value="1"/>
</dbReference>
<keyword evidence="7" id="KW-0597">Phosphoprotein</keyword>
<dbReference type="AlphaFoldDB" id="A0AAD4PFF7"/>
<dbReference type="SUPFAM" id="SSF52047">
    <property type="entry name" value="RNI-like"/>
    <property type="match status" value="1"/>
</dbReference>
<dbReference type="FunFam" id="1.10.510.10:FF:000358">
    <property type="entry name" value="Putative leucine-rich repeat receptor-like serine/threonine-protein kinase"/>
    <property type="match status" value="1"/>
</dbReference>
<evidence type="ECO:0000256" key="9">
    <source>
        <dbReference type="ARBA" id="ARBA00022679"/>
    </source>
</evidence>
<keyword evidence="18" id="KW-0675">Receptor</keyword>
<evidence type="ECO:0000256" key="8">
    <source>
        <dbReference type="ARBA" id="ARBA00022614"/>
    </source>
</evidence>
<evidence type="ECO:0000256" key="15">
    <source>
        <dbReference type="ARBA" id="ARBA00022840"/>
    </source>
</evidence>
<proteinExistence type="inferred from homology"/>
<dbReference type="SUPFAM" id="SSF52058">
    <property type="entry name" value="L domain-like"/>
    <property type="match status" value="1"/>
</dbReference>
<sequence length="1017" mass="111661">MAINFIAVIIVVQFMMISAQNPSRGNNATDLTALLDLKNHITEDPLGIMASWNDSSYHFCNWTGITCDPSRTRVRFLDLKAMKLVGSLPPSIGNLSFLEGINLINNSFHGQLPQEIGLLSSLKHLNLTNNMLSGSIPSNLSNCTQLTFLFLDKNQLSGQLPSQLGSLSKLEMLNLASNNLTGTFPVWFANFSSRFRRFSLAANTFHGSIPPEIGRLSSIRSFGISENQFSGELPSSIYNLSSMTQFSVTDNRLHGKIPPDVGFKYPNLVFFSWAMNNFTGEIPVSLANASRLGLIDFGVNRLTGTAPSVLGSLPFLYWINFDYNFLGKHQTGDMNFLSSLTNCTNLQLLSVISNSFGGELPSTVANLSTKLRILRLGKNEIRGNLPVGMGKLESLKLLHLGESYFTGGIPGDDIGKLTRLNGLYLAGNELTGMIPYSLGNLTSLVYLYLNRNRLQGNIPPHLGNCTSLLHLNISSNNLTGTIPKQLMNLSSLSTVLSLAQNSLSGTLPVEVSRLANLKELDVSGNKLSGAIPSTLASCLSLEILLMGGNRFTGTIPESLEALRGLEEIDFSHNNLSGKVPDFLRKLPILRKLDLSYNNLEGEVPNQGVYSNSTAVSLLGNKQLCGGAPSFHLPACSIPTRKSKKNLKLIRWLIPLTVSVAVSIVLICFLSLCYILRKPKKQQISAYSPNDSHLVISYRELHRATNGFSADNLIGSGSFGSVYKGNLEEDAGGSSSSVAVKVLKLEQKGAIKSFLAECEILRSIRHRNLLKIITVCSGFDPQGQEFKSLVTEFMANGSLDRWLHHPNRSFNIMERLNIAIDIASAVDYLHNHSHTPIIHCDLKPSNILLDEDLMAHVGDFGLAKFLLNAASRPLQNHSISIELRGSIGYIPPEYGTSTQISTLGDVYSYGILMLELFTGKRPTDNMFNNGLSIHKYVAMALPEHVMEMLHLAEEDEREIHEGREITEAQQLDSREIQCLVSVLKIGVSCSMPSAEDRMPISTVLNQLHAIRDRIRRAN</sequence>
<keyword evidence="12" id="KW-0677">Repeat</keyword>
<dbReference type="InterPro" id="IPR032675">
    <property type="entry name" value="LRR_dom_sf"/>
</dbReference>
<keyword evidence="8" id="KW-0433">Leucine-rich repeat</keyword>
<dbReference type="InterPro" id="IPR001611">
    <property type="entry name" value="Leu-rich_rpt"/>
</dbReference>
<evidence type="ECO:0000256" key="10">
    <source>
        <dbReference type="ARBA" id="ARBA00022692"/>
    </source>
</evidence>
<dbReference type="SUPFAM" id="SSF56112">
    <property type="entry name" value="Protein kinase-like (PK-like)"/>
    <property type="match status" value="1"/>
</dbReference>
<evidence type="ECO:0000313" key="27">
    <source>
        <dbReference type="Proteomes" id="UP001190926"/>
    </source>
</evidence>
<evidence type="ECO:0000256" key="20">
    <source>
        <dbReference type="ARBA" id="ARBA00047899"/>
    </source>
</evidence>
<dbReference type="GO" id="GO:0005524">
    <property type="term" value="F:ATP binding"/>
    <property type="evidence" value="ECO:0007669"/>
    <property type="project" value="UniProtKB-UniRule"/>
</dbReference>
<dbReference type="Pfam" id="PF13855">
    <property type="entry name" value="LRR_8"/>
    <property type="match status" value="1"/>
</dbReference>
<evidence type="ECO:0000256" key="14">
    <source>
        <dbReference type="ARBA" id="ARBA00022777"/>
    </source>
</evidence>
<dbReference type="PROSITE" id="PS00107">
    <property type="entry name" value="PROTEIN_KINASE_ATP"/>
    <property type="match status" value="1"/>
</dbReference>
<dbReference type="PROSITE" id="PS50011">
    <property type="entry name" value="PROTEIN_KINASE_DOM"/>
    <property type="match status" value="1"/>
</dbReference>
<dbReference type="InterPro" id="IPR000719">
    <property type="entry name" value="Prot_kinase_dom"/>
</dbReference>
<comment type="subcellular location">
    <subcellularLocation>
        <location evidence="1">Cell membrane</location>
        <topology evidence="1">Single-pass membrane protein</topology>
    </subcellularLocation>
    <subcellularLocation>
        <location evidence="2">Membrane</location>
        <topology evidence="2">Single-pass type I membrane protein</topology>
    </subcellularLocation>
</comment>
<evidence type="ECO:0000256" key="23">
    <source>
        <dbReference type="SAM" id="Phobius"/>
    </source>
</evidence>
<dbReference type="PANTHER" id="PTHR27008:SF499">
    <property type="entry name" value="OS06G0581500 PROTEIN"/>
    <property type="match status" value="1"/>
</dbReference>
<dbReference type="InterPro" id="IPR008271">
    <property type="entry name" value="Ser/Thr_kinase_AS"/>
</dbReference>
<protein>
    <recommendedName>
        <fullName evidence="4">non-specific serine/threonine protein kinase</fullName>
        <ecNumber evidence="4">2.7.11.1</ecNumber>
    </recommendedName>
</protein>
<evidence type="ECO:0000256" key="2">
    <source>
        <dbReference type="ARBA" id="ARBA00004479"/>
    </source>
</evidence>
<dbReference type="Pfam" id="PF08263">
    <property type="entry name" value="LRRNT_2"/>
    <property type="match status" value="1"/>
</dbReference>
<dbReference type="Pfam" id="PF00560">
    <property type="entry name" value="LRR_1"/>
    <property type="match status" value="6"/>
</dbReference>
<dbReference type="PROSITE" id="PS00108">
    <property type="entry name" value="PROTEIN_KINASE_ST"/>
    <property type="match status" value="1"/>
</dbReference>
<keyword evidence="17 23" id="KW-0472">Membrane</keyword>
<feature type="domain" description="Protein kinase" evidence="25">
    <location>
        <begin position="707"/>
        <end position="1010"/>
    </location>
</feature>
<name>A0AAD4PFF7_PERFH</name>
<evidence type="ECO:0000256" key="13">
    <source>
        <dbReference type="ARBA" id="ARBA00022741"/>
    </source>
</evidence>
<evidence type="ECO:0000256" key="1">
    <source>
        <dbReference type="ARBA" id="ARBA00004162"/>
    </source>
</evidence>
<comment type="catalytic activity">
    <reaction evidence="20">
        <text>L-threonyl-[protein] + ATP = O-phospho-L-threonyl-[protein] + ADP + H(+)</text>
        <dbReference type="Rhea" id="RHEA:46608"/>
        <dbReference type="Rhea" id="RHEA-COMP:11060"/>
        <dbReference type="Rhea" id="RHEA-COMP:11605"/>
        <dbReference type="ChEBI" id="CHEBI:15378"/>
        <dbReference type="ChEBI" id="CHEBI:30013"/>
        <dbReference type="ChEBI" id="CHEBI:30616"/>
        <dbReference type="ChEBI" id="CHEBI:61977"/>
        <dbReference type="ChEBI" id="CHEBI:456216"/>
        <dbReference type="EC" id="2.7.11.1"/>
    </reaction>
</comment>
<evidence type="ECO:0000256" key="18">
    <source>
        <dbReference type="ARBA" id="ARBA00023170"/>
    </source>
</evidence>
<evidence type="ECO:0000256" key="5">
    <source>
        <dbReference type="ARBA" id="ARBA00022475"/>
    </source>
</evidence>
<feature type="chain" id="PRO_5042182660" description="non-specific serine/threonine protein kinase" evidence="24">
    <location>
        <begin position="20"/>
        <end position="1017"/>
    </location>
</feature>
<keyword evidence="10 23" id="KW-0812">Transmembrane</keyword>
<evidence type="ECO:0000256" key="16">
    <source>
        <dbReference type="ARBA" id="ARBA00022989"/>
    </source>
</evidence>
<dbReference type="InterPro" id="IPR011009">
    <property type="entry name" value="Kinase-like_dom_sf"/>
</dbReference>
<accession>A0AAD4PFF7</accession>
<feature type="signal peptide" evidence="24">
    <location>
        <begin position="1"/>
        <end position="19"/>
    </location>
</feature>
<keyword evidence="9" id="KW-0808">Transferase</keyword>
<comment type="catalytic activity">
    <reaction evidence="21">
        <text>L-seryl-[protein] + ATP = O-phospho-L-seryl-[protein] + ADP + H(+)</text>
        <dbReference type="Rhea" id="RHEA:17989"/>
        <dbReference type="Rhea" id="RHEA-COMP:9863"/>
        <dbReference type="Rhea" id="RHEA-COMP:11604"/>
        <dbReference type="ChEBI" id="CHEBI:15378"/>
        <dbReference type="ChEBI" id="CHEBI:29999"/>
        <dbReference type="ChEBI" id="CHEBI:30616"/>
        <dbReference type="ChEBI" id="CHEBI:83421"/>
        <dbReference type="ChEBI" id="CHEBI:456216"/>
        <dbReference type="EC" id="2.7.11.1"/>
    </reaction>
</comment>
<keyword evidence="14" id="KW-0418">Kinase</keyword>
<keyword evidence="16 23" id="KW-1133">Transmembrane helix</keyword>
<evidence type="ECO:0000256" key="24">
    <source>
        <dbReference type="SAM" id="SignalP"/>
    </source>
</evidence>
<dbReference type="GO" id="GO:0004674">
    <property type="term" value="F:protein serine/threonine kinase activity"/>
    <property type="evidence" value="ECO:0007669"/>
    <property type="project" value="UniProtKB-KW"/>
</dbReference>
<dbReference type="Proteomes" id="UP001190926">
    <property type="component" value="Unassembled WGS sequence"/>
</dbReference>
<reference evidence="26 27" key="1">
    <citation type="journal article" date="2021" name="Nat. Commun.">
        <title>Incipient diploidization of the medicinal plant Perilla within 10,000 years.</title>
        <authorList>
            <person name="Zhang Y."/>
            <person name="Shen Q."/>
            <person name="Leng L."/>
            <person name="Zhang D."/>
            <person name="Chen S."/>
            <person name="Shi Y."/>
            <person name="Ning Z."/>
            <person name="Chen S."/>
        </authorList>
    </citation>
    <scope>NUCLEOTIDE SEQUENCE [LARGE SCALE GENOMIC DNA]</scope>
    <source>
        <strain evidence="27">cv. PC099</strain>
    </source>
</reference>
<evidence type="ECO:0000256" key="6">
    <source>
        <dbReference type="ARBA" id="ARBA00022527"/>
    </source>
</evidence>
<evidence type="ECO:0000256" key="7">
    <source>
        <dbReference type="ARBA" id="ARBA00022553"/>
    </source>
</evidence>
<dbReference type="EC" id="2.7.11.1" evidence="4"/>
<dbReference type="FunFam" id="3.30.200.20:FF:000432">
    <property type="entry name" value="LRR receptor-like serine/threonine-protein kinase EFR"/>
    <property type="match status" value="1"/>
</dbReference>
<keyword evidence="27" id="KW-1185">Reference proteome</keyword>
<keyword evidence="6" id="KW-0723">Serine/threonine-protein kinase</keyword>
<evidence type="ECO:0000256" key="3">
    <source>
        <dbReference type="ARBA" id="ARBA00008684"/>
    </source>
</evidence>
<evidence type="ECO:0000256" key="12">
    <source>
        <dbReference type="ARBA" id="ARBA00022737"/>
    </source>
</evidence>
<dbReference type="Gene3D" id="1.10.510.10">
    <property type="entry name" value="Transferase(Phosphotransferase) domain 1"/>
    <property type="match status" value="1"/>
</dbReference>
<organism evidence="26 27">
    <name type="scientific">Perilla frutescens var. hirtella</name>
    <name type="common">Perilla citriodora</name>
    <name type="synonym">Perilla setoyensis</name>
    <dbReference type="NCBI Taxonomy" id="608512"/>
    <lineage>
        <taxon>Eukaryota</taxon>
        <taxon>Viridiplantae</taxon>
        <taxon>Streptophyta</taxon>
        <taxon>Embryophyta</taxon>
        <taxon>Tracheophyta</taxon>
        <taxon>Spermatophyta</taxon>
        <taxon>Magnoliopsida</taxon>
        <taxon>eudicotyledons</taxon>
        <taxon>Gunneridae</taxon>
        <taxon>Pentapetalae</taxon>
        <taxon>asterids</taxon>
        <taxon>lamiids</taxon>
        <taxon>Lamiales</taxon>
        <taxon>Lamiaceae</taxon>
        <taxon>Nepetoideae</taxon>
        <taxon>Elsholtzieae</taxon>
        <taxon>Perilla</taxon>
    </lineage>
</organism>
<evidence type="ECO:0000256" key="11">
    <source>
        <dbReference type="ARBA" id="ARBA00022729"/>
    </source>
</evidence>
<keyword evidence="5" id="KW-1003">Cell membrane</keyword>
<comment type="similarity">
    <text evidence="3">Belongs to the protein kinase superfamily. Ser/Thr protein kinase family.</text>
</comment>
<evidence type="ECO:0000256" key="22">
    <source>
        <dbReference type="PROSITE-ProRule" id="PRU10141"/>
    </source>
</evidence>
<dbReference type="GO" id="GO:0006952">
    <property type="term" value="P:defense response"/>
    <property type="evidence" value="ECO:0007669"/>
    <property type="project" value="UniProtKB-ARBA"/>
</dbReference>
<dbReference type="SMART" id="SM00369">
    <property type="entry name" value="LRR_TYP"/>
    <property type="match status" value="7"/>
</dbReference>
<dbReference type="PANTHER" id="PTHR27008">
    <property type="entry name" value="OS04G0122200 PROTEIN"/>
    <property type="match status" value="1"/>
</dbReference>
<keyword evidence="11 24" id="KW-0732">Signal</keyword>
<dbReference type="GO" id="GO:0005886">
    <property type="term" value="C:plasma membrane"/>
    <property type="evidence" value="ECO:0007669"/>
    <property type="project" value="UniProtKB-SubCell"/>
</dbReference>
<evidence type="ECO:0000256" key="21">
    <source>
        <dbReference type="ARBA" id="ARBA00048679"/>
    </source>
</evidence>
<dbReference type="InterPro" id="IPR013210">
    <property type="entry name" value="LRR_N_plant-typ"/>
</dbReference>
<evidence type="ECO:0000313" key="26">
    <source>
        <dbReference type="EMBL" id="KAH6836952.1"/>
    </source>
</evidence>
<keyword evidence="15 22" id="KW-0067">ATP-binding</keyword>
<dbReference type="GO" id="GO:0051707">
    <property type="term" value="P:response to other organism"/>
    <property type="evidence" value="ECO:0007669"/>
    <property type="project" value="UniProtKB-ARBA"/>
</dbReference>
<feature type="binding site" evidence="22">
    <location>
        <position position="740"/>
    </location>
    <ligand>
        <name>ATP</name>
        <dbReference type="ChEBI" id="CHEBI:30616"/>
    </ligand>
</feature>
<gene>
    <name evidence="26" type="ORF">C2S53_013428</name>
</gene>
<dbReference type="InterPro" id="IPR051809">
    <property type="entry name" value="Plant_receptor-like_S/T_kinase"/>
</dbReference>